<evidence type="ECO:0000256" key="2">
    <source>
        <dbReference type="SAM" id="SignalP"/>
    </source>
</evidence>
<feature type="chain" id="PRO_5024858337" evidence="2">
    <location>
        <begin position="16"/>
        <end position="130"/>
    </location>
</feature>
<dbReference type="GeneID" id="54782611"/>
<evidence type="ECO:0000313" key="3">
    <source>
        <dbReference type="EMBL" id="KAA8900144.1"/>
    </source>
</evidence>
<gene>
    <name evidence="3" type="ORF">DIURU_003960</name>
</gene>
<keyword evidence="4" id="KW-1185">Reference proteome</keyword>
<comment type="caution">
    <text evidence="3">The sequence shown here is derived from an EMBL/GenBank/DDBJ whole genome shotgun (WGS) entry which is preliminary data.</text>
</comment>
<reference evidence="3 4" key="1">
    <citation type="submission" date="2019-07" db="EMBL/GenBank/DDBJ databases">
        <title>Genome assembly of two rare yeast pathogens: Diutina rugosa and Trichomonascus ciferrii.</title>
        <authorList>
            <person name="Mixao V."/>
            <person name="Saus E."/>
            <person name="Hansen A."/>
            <person name="Lass-Flor C."/>
            <person name="Gabaldon T."/>
        </authorList>
    </citation>
    <scope>NUCLEOTIDE SEQUENCE [LARGE SCALE GENOMIC DNA]</scope>
    <source>
        <strain evidence="3 4">CBS 613</strain>
    </source>
</reference>
<feature type="compositionally biased region" description="Low complexity" evidence="1">
    <location>
        <begin position="89"/>
        <end position="102"/>
    </location>
</feature>
<sequence>MKYTALLAVAAVAAAEFIPLPGQAVGSAASGSGDASQAATTGGSEFVPLPGQVLAADNGSQSSSAAPSQAPENHAAHSSIHESNVDNHGAAAPTGNGTAAAPSVSVAENAGTKLQAAGVAAVAAGALLLL</sequence>
<feature type="region of interest" description="Disordered" evidence="1">
    <location>
        <begin position="25"/>
        <end position="105"/>
    </location>
</feature>
<evidence type="ECO:0000256" key="1">
    <source>
        <dbReference type="SAM" id="MobiDB-lite"/>
    </source>
</evidence>
<dbReference type="Proteomes" id="UP000449547">
    <property type="component" value="Unassembled WGS sequence"/>
</dbReference>
<accession>A0A642UJG4</accession>
<feature type="signal peptide" evidence="2">
    <location>
        <begin position="1"/>
        <end position="15"/>
    </location>
</feature>
<dbReference type="VEuPathDB" id="FungiDB:DIURU_003960"/>
<keyword evidence="2" id="KW-0732">Signal</keyword>
<proteinExistence type="predicted"/>
<protein>
    <submittedName>
        <fullName evidence="3">Uncharacterized protein</fullName>
    </submittedName>
</protein>
<evidence type="ECO:0000313" key="4">
    <source>
        <dbReference type="Proteomes" id="UP000449547"/>
    </source>
</evidence>
<dbReference type="AlphaFoldDB" id="A0A642UJG4"/>
<feature type="compositionally biased region" description="Low complexity" evidence="1">
    <location>
        <begin position="25"/>
        <end position="44"/>
    </location>
</feature>
<dbReference type="RefSeq" id="XP_034011283.1">
    <property type="nucleotide sequence ID" value="XM_034156780.1"/>
</dbReference>
<dbReference type="EMBL" id="SWFT01000116">
    <property type="protein sequence ID" value="KAA8900144.1"/>
    <property type="molecule type" value="Genomic_DNA"/>
</dbReference>
<organism evidence="3 4">
    <name type="scientific">Diutina rugosa</name>
    <name type="common">Yeast</name>
    <name type="synonym">Candida rugosa</name>
    <dbReference type="NCBI Taxonomy" id="5481"/>
    <lineage>
        <taxon>Eukaryota</taxon>
        <taxon>Fungi</taxon>
        <taxon>Dikarya</taxon>
        <taxon>Ascomycota</taxon>
        <taxon>Saccharomycotina</taxon>
        <taxon>Pichiomycetes</taxon>
        <taxon>Debaryomycetaceae</taxon>
        <taxon>Diutina</taxon>
    </lineage>
</organism>
<name>A0A642UJG4_DIURU</name>
<feature type="compositionally biased region" description="Low complexity" evidence="1">
    <location>
        <begin position="60"/>
        <end position="71"/>
    </location>
</feature>